<evidence type="ECO:0000313" key="2">
    <source>
        <dbReference type="EMBL" id="MCB5445274.1"/>
    </source>
</evidence>
<reference evidence="2 4" key="2">
    <citation type="submission" date="2021-10" db="EMBL/GenBank/DDBJ databases">
        <title>Collection of gut derived symbiotic bacterial strains cultured from healthy donors.</title>
        <authorList>
            <person name="Lin H."/>
            <person name="Littmann E."/>
            <person name="Claire K."/>
            <person name="Pamer E."/>
        </authorList>
    </citation>
    <scope>NUCLEOTIDE SEQUENCE [LARGE SCALE GENOMIC DNA]</scope>
    <source>
        <strain evidence="2 4">MSK.17.68</strain>
    </source>
</reference>
<sequence length="230" mass="27709">MSKPSKYSTQMLIDIIISYNENAIRKNRKISFSDLAKYAQEELGYEGIRYYHFSRNEKVKQMIEEYNTNVFKETINFVGEDNLFFTLNIEEMIKIWTENPNKIRLYMSYIREMIEKLRDFYITEKEENKELIAKLDEVKSENIELKERLKKAIKYKEENKMLKILLNEEYEKQKISALKSTKIHPIEILDKKNQRDENIYKSQEDNGKNLKETIKKVNMDIIFQGLNLDE</sequence>
<organism evidence="3">
    <name type="scientific">Intestinibacter bartlettii</name>
    <dbReference type="NCBI Taxonomy" id="261299"/>
    <lineage>
        <taxon>Bacteria</taxon>
        <taxon>Bacillati</taxon>
        <taxon>Bacillota</taxon>
        <taxon>Clostridia</taxon>
        <taxon>Peptostreptococcales</taxon>
        <taxon>Peptostreptococcaceae</taxon>
        <taxon>Intestinibacter</taxon>
    </lineage>
</organism>
<dbReference type="RefSeq" id="WP_024037166.1">
    <property type="nucleotide sequence ID" value="NZ_CACRUE010000031.1"/>
</dbReference>
<dbReference type="Proteomes" id="UP001299409">
    <property type="component" value="Unassembled WGS sequence"/>
</dbReference>
<name>A0A6N3DAH9_9FIRM</name>
<evidence type="ECO:0000256" key="1">
    <source>
        <dbReference type="SAM" id="Coils"/>
    </source>
</evidence>
<evidence type="ECO:0000313" key="4">
    <source>
        <dbReference type="Proteomes" id="UP001299409"/>
    </source>
</evidence>
<dbReference type="EMBL" id="JAJBMB010000002">
    <property type="protein sequence ID" value="MCB5445274.1"/>
    <property type="molecule type" value="Genomic_DNA"/>
</dbReference>
<protein>
    <submittedName>
        <fullName evidence="3">Uncharacterized protein</fullName>
    </submittedName>
</protein>
<keyword evidence="1" id="KW-0175">Coiled coil</keyword>
<feature type="coiled-coil region" evidence="1">
    <location>
        <begin position="121"/>
        <end position="155"/>
    </location>
</feature>
<proteinExistence type="predicted"/>
<reference evidence="3" key="1">
    <citation type="submission" date="2019-11" db="EMBL/GenBank/DDBJ databases">
        <authorList>
            <person name="Feng L."/>
        </authorList>
    </citation>
    <scope>NUCLEOTIDE SEQUENCE</scope>
    <source>
        <strain evidence="3">IbartlettiiLFYP30</strain>
    </source>
</reference>
<gene>
    <name evidence="3" type="ORF">IBLFYP30_02067</name>
    <name evidence="2" type="ORF">LIP50_03550</name>
</gene>
<dbReference type="EMBL" id="CACRUE010000031">
    <property type="protein sequence ID" value="VYU22667.1"/>
    <property type="molecule type" value="Genomic_DNA"/>
</dbReference>
<dbReference type="AlphaFoldDB" id="A0A6N3DAH9"/>
<accession>A0A6N3DAH9</accession>
<evidence type="ECO:0000313" key="3">
    <source>
        <dbReference type="EMBL" id="VYU22667.1"/>
    </source>
</evidence>
<keyword evidence="4" id="KW-1185">Reference proteome</keyword>